<keyword evidence="10" id="KW-1185">Reference proteome</keyword>
<evidence type="ECO:0000313" key="9">
    <source>
        <dbReference type="EMBL" id="KAJ4393166.1"/>
    </source>
</evidence>
<dbReference type="GO" id="GO:0030600">
    <property type="term" value="F:feruloyl esterase activity"/>
    <property type="evidence" value="ECO:0007669"/>
    <property type="project" value="UniProtKB-ARBA"/>
</dbReference>
<dbReference type="PANTHER" id="PTHR33938:SF2">
    <property type="entry name" value="CARBOXYLIC ESTER HYDROLASE"/>
    <property type="match status" value="1"/>
</dbReference>
<evidence type="ECO:0000256" key="4">
    <source>
        <dbReference type="ARBA" id="ARBA00022729"/>
    </source>
</evidence>
<protein>
    <recommendedName>
        <fullName evidence="8">Carboxylic ester hydrolase</fullName>
        <ecNumber evidence="8">3.1.1.-</ecNumber>
    </recommendedName>
</protein>
<dbReference type="Pfam" id="PF07519">
    <property type="entry name" value="Tannase"/>
    <property type="match status" value="1"/>
</dbReference>
<dbReference type="SUPFAM" id="SSF53474">
    <property type="entry name" value="alpha/beta-Hydrolases"/>
    <property type="match status" value="1"/>
</dbReference>
<dbReference type="InterPro" id="IPR011118">
    <property type="entry name" value="Tannase/feruloyl_esterase"/>
</dbReference>
<feature type="signal peptide" evidence="8">
    <location>
        <begin position="1"/>
        <end position="23"/>
    </location>
</feature>
<keyword evidence="5 8" id="KW-0378">Hydrolase</keyword>
<dbReference type="AlphaFoldDB" id="A0A9W8YWL0"/>
<keyword evidence="7" id="KW-1015">Disulfide bond</keyword>
<feature type="chain" id="PRO_5041021480" description="Carboxylic ester hydrolase" evidence="8">
    <location>
        <begin position="24"/>
        <end position="563"/>
    </location>
</feature>
<keyword evidence="3" id="KW-0479">Metal-binding</keyword>
<comment type="similarity">
    <text evidence="1 8">Belongs to the tannase family.</text>
</comment>
<accession>A0A9W8YWL0</accession>
<keyword evidence="4 8" id="KW-0732">Signal</keyword>
<dbReference type="Proteomes" id="UP001140453">
    <property type="component" value="Unassembled WGS sequence"/>
</dbReference>
<proteinExistence type="inferred from homology"/>
<gene>
    <name evidence="9" type="ORF">N0V93_002373</name>
</gene>
<evidence type="ECO:0000256" key="2">
    <source>
        <dbReference type="ARBA" id="ARBA00022487"/>
    </source>
</evidence>
<dbReference type="InterPro" id="IPR029058">
    <property type="entry name" value="AB_hydrolase_fold"/>
</dbReference>
<organism evidence="9 10">
    <name type="scientific">Gnomoniopsis smithogilvyi</name>
    <dbReference type="NCBI Taxonomy" id="1191159"/>
    <lineage>
        <taxon>Eukaryota</taxon>
        <taxon>Fungi</taxon>
        <taxon>Dikarya</taxon>
        <taxon>Ascomycota</taxon>
        <taxon>Pezizomycotina</taxon>
        <taxon>Sordariomycetes</taxon>
        <taxon>Sordariomycetidae</taxon>
        <taxon>Diaporthales</taxon>
        <taxon>Gnomoniaceae</taxon>
        <taxon>Gnomoniopsis</taxon>
    </lineage>
</organism>
<dbReference type="GO" id="GO:0046872">
    <property type="term" value="F:metal ion binding"/>
    <property type="evidence" value="ECO:0007669"/>
    <property type="project" value="UniProtKB-KW"/>
</dbReference>
<sequence length="563" mass="61646">MFTFPKLILWAKLLVSWTAPVHATSCNVDGFGSLPAGVSILDATLFPSDSASNVYGQSTTDNPGYNPAYAWNFPALCAVYASVNDGNSSYNLGLFLPEAWGGKFMVVGGYSFAGGVNWHDMGPGPWYGMATVATDTGHLSPSSDQSWAADPKLREAWGSTAIHGAVVYGKLLVEAFYNSTISKSYYSGCSTGGRQGLKEIQNYPDSFDGLLIGAPAWNTKNYMPWLTQIGVWNLASNSTRLNDTDFGTLAAFVQSQCDSQDGLQDNIISSPETCVVNWDEITCGSASKPSPCLESEQVEIAQRVYNDYNIDDGKLFVHNGYGLSSEESWPTFLTASSTTGFDGDYERYFLNYGKDWQTTSYNSSTVHDSLARENSVATADRFNLSTNSRGEYPKIFMYHGLADGVVPSKSSELYYNRTQEAMAMVDTNLQDHFRLFLVPGMQHCWESPSPSAFVPTTTTVDAPWMFGGGGQAGYLQNLRFGNGWSVPGFENNPQYDAFAALVDWVEKDIAVESVIATMWRRENTTTYTSGEVLRQRPICAWPKKAVYIGGSADPNLASSWVCE</sequence>
<reference evidence="9" key="1">
    <citation type="submission" date="2022-10" db="EMBL/GenBank/DDBJ databases">
        <title>Tapping the CABI collections for fungal endophytes: first genome assemblies for Collariella, Neodidymelliopsis, Ascochyta clinopodiicola, Didymella pomorum, Didymosphaeria variabile, Neocosmospora piperis and Neocucurbitaria cava.</title>
        <authorList>
            <person name="Hill R."/>
        </authorList>
    </citation>
    <scope>NUCLEOTIDE SEQUENCE</scope>
    <source>
        <strain evidence="9">IMI 355082</strain>
    </source>
</reference>
<evidence type="ECO:0000256" key="5">
    <source>
        <dbReference type="ARBA" id="ARBA00022801"/>
    </source>
</evidence>
<dbReference type="EC" id="3.1.1.-" evidence="8"/>
<dbReference type="OrthoDB" id="3039123at2759"/>
<keyword evidence="2" id="KW-0719">Serine esterase</keyword>
<dbReference type="PANTHER" id="PTHR33938">
    <property type="entry name" value="FERULOYL ESTERASE B-RELATED"/>
    <property type="match status" value="1"/>
</dbReference>
<evidence type="ECO:0000256" key="7">
    <source>
        <dbReference type="ARBA" id="ARBA00023157"/>
    </source>
</evidence>
<evidence type="ECO:0000256" key="1">
    <source>
        <dbReference type="ARBA" id="ARBA00006249"/>
    </source>
</evidence>
<dbReference type="Gene3D" id="3.40.50.1820">
    <property type="entry name" value="alpha/beta hydrolase"/>
    <property type="match status" value="1"/>
</dbReference>
<dbReference type="EMBL" id="JAPEVB010000002">
    <property type="protein sequence ID" value="KAJ4393166.1"/>
    <property type="molecule type" value="Genomic_DNA"/>
</dbReference>
<evidence type="ECO:0000313" key="10">
    <source>
        <dbReference type="Proteomes" id="UP001140453"/>
    </source>
</evidence>
<evidence type="ECO:0000256" key="6">
    <source>
        <dbReference type="ARBA" id="ARBA00022837"/>
    </source>
</evidence>
<keyword evidence="6" id="KW-0106">Calcium</keyword>
<evidence type="ECO:0000256" key="8">
    <source>
        <dbReference type="RuleBase" id="RU361238"/>
    </source>
</evidence>
<comment type="caution">
    <text evidence="9">The sequence shown here is derived from an EMBL/GenBank/DDBJ whole genome shotgun (WGS) entry which is preliminary data.</text>
</comment>
<evidence type="ECO:0000256" key="3">
    <source>
        <dbReference type="ARBA" id="ARBA00022723"/>
    </source>
</evidence>
<name>A0A9W8YWL0_9PEZI</name>